<name>A0A6I3JBV7_9ACTN</name>
<dbReference type="AlphaFoldDB" id="A0A6I3JBV7"/>
<protein>
    <submittedName>
        <fullName evidence="2">Glycosyltransferase</fullName>
    </submittedName>
</protein>
<evidence type="ECO:0000259" key="1">
    <source>
        <dbReference type="Pfam" id="PF00535"/>
    </source>
</evidence>
<reference evidence="2 3" key="1">
    <citation type="submission" date="2019-10" db="EMBL/GenBank/DDBJ databases">
        <title>Nocardioides novel species isolated from the excrement of Marmot.</title>
        <authorList>
            <person name="Zhang G."/>
        </authorList>
    </citation>
    <scope>NUCLEOTIDE SEQUENCE [LARGE SCALE GENOMIC DNA]</scope>
    <source>
        <strain evidence="3">zg-579</strain>
    </source>
</reference>
<organism evidence="2 3">
    <name type="scientific">Nocardioides marmotae</name>
    <dbReference type="NCBI Taxonomy" id="2663857"/>
    <lineage>
        <taxon>Bacteria</taxon>
        <taxon>Bacillati</taxon>
        <taxon>Actinomycetota</taxon>
        <taxon>Actinomycetes</taxon>
        <taxon>Propionibacteriales</taxon>
        <taxon>Nocardioidaceae</taxon>
        <taxon>Nocardioides</taxon>
    </lineage>
</organism>
<evidence type="ECO:0000313" key="3">
    <source>
        <dbReference type="Proteomes" id="UP000433406"/>
    </source>
</evidence>
<keyword evidence="3" id="KW-1185">Reference proteome</keyword>
<sequence>MTVGVIDIVVPFYGRVDYLAETVDSVLAQDDPAWRLTVVQDGEHAGLTTSDWERRRSDPRVRWVTNPHRLGLPGNFQRSLDLVEHDWCVFPGCDDVLLPSYVRTVRQVLSSRERVDMVLPGVRVMDAESSPSTPLADRVKTLLRRRHGRGDLSGERLATSLMHGNWLYFPALCWRSARITPIGFRQDLPTTLDLALAAQVVLAGGVLALTEVEAFRYRRHGLSESSRAAATRARFAEEQRLFEELQASFEAAGWTDAARAARWHVTSRVHRGLAHVARLWPTGAPWASAPGAR</sequence>
<dbReference type="RefSeq" id="WP_154615057.1">
    <property type="nucleotide sequence ID" value="NZ_CP053660.1"/>
</dbReference>
<dbReference type="CDD" id="cd00761">
    <property type="entry name" value="Glyco_tranf_GTA_type"/>
    <property type="match status" value="1"/>
</dbReference>
<dbReference type="InterPro" id="IPR001173">
    <property type="entry name" value="Glyco_trans_2-like"/>
</dbReference>
<dbReference type="SUPFAM" id="SSF53448">
    <property type="entry name" value="Nucleotide-diphospho-sugar transferases"/>
    <property type="match status" value="1"/>
</dbReference>
<feature type="domain" description="Glycosyltransferase 2-like" evidence="1">
    <location>
        <begin position="8"/>
        <end position="170"/>
    </location>
</feature>
<gene>
    <name evidence="2" type="ORF">GGQ22_10595</name>
</gene>
<dbReference type="Proteomes" id="UP000433406">
    <property type="component" value="Unassembled WGS sequence"/>
</dbReference>
<accession>A0A6I3JBV7</accession>
<dbReference type="InterPro" id="IPR029044">
    <property type="entry name" value="Nucleotide-diphossugar_trans"/>
</dbReference>
<comment type="caution">
    <text evidence="2">The sequence shown here is derived from an EMBL/GenBank/DDBJ whole genome shotgun (WGS) entry which is preliminary data.</text>
</comment>
<keyword evidence="2" id="KW-0808">Transferase</keyword>
<dbReference type="GO" id="GO:0016740">
    <property type="term" value="F:transferase activity"/>
    <property type="evidence" value="ECO:0007669"/>
    <property type="project" value="UniProtKB-KW"/>
</dbReference>
<dbReference type="EMBL" id="WLCI01000011">
    <property type="protein sequence ID" value="MTB95533.1"/>
    <property type="molecule type" value="Genomic_DNA"/>
</dbReference>
<dbReference type="Pfam" id="PF00535">
    <property type="entry name" value="Glycos_transf_2"/>
    <property type="match status" value="1"/>
</dbReference>
<evidence type="ECO:0000313" key="2">
    <source>
        <dbReference type="EMBL" id="MTB95533.1"/>
    </source>
</evidence>
<proteinExistence type="predicted"/>
<dbReference type="Gene3D" id="3.90.550.10">
    <property type="entry name" value="Spore Coat Polysaccharide Biosynthesis Protein SpsA, Chain A"/>
    <property type="match status" value="1"/>
</dbReference>